<evidence type="ECO:0000313" key="3">
    <source>
        <dbReference type="EMBL" id="KTD85900.1"/>
    </source>
</evidence>
<dbReference type="PANTHER" id="PTHR13947">
    <property type="entry name" value="GNAT FAMILY N-ACETYLTRANSFERASE"/>
    <property type="match status" value="1"/>
</dbReference>
<comment type="caution">
    <text evidence="3">The sequence shown here is derived from an EMBL/GenBank/DDBJ whole genome shotgun (WGS) entry which is preliminary data.</text>
</comment>
<dbReference type="PANTHER" id="PTHR13947:SF37">
    <property type="entry name" value="LD18367P"/>
    <property type="match status" value="1"/>
</dbReference>
<dbReference type="RefSeq" id="WP_060624174.1">
    <property type="nucleotide sequence ID" value="NZ_LCZJ02000025.1"/>
</dbReference>
<dbReference type="CDD" id="cd04301">
    <property type="entry name" value="NAT_SF"/>
    <property type="match status" value="1"/>
</dbReference>
<proteinExistence type="predicted"/>
<gene>
    <name evidence="3" type="ORF">UQ64_17530</name>
</gene>
<dbReference type="InterPro" id="IPR016181">
    <property type="entry name" value="Acyl_CoA_acyltransferase"/>
</dbReference>
<protein>
    <recommendedName>
        <fullName evidence="2">N-acetyltransferase domain-containing protein</fullName>
    </recommendedName>
</protein>
<keyword evidence="4" id="KW-1185">Reference proteome</keyword>
<dbReference type="Pfam" id="PF00583">
    <property type="entry name" value="Acetyltransf_1"/>
    <property type="match status" value="1"/>
</dbReference>
<accession>A0A0W1AX48</accession>
<dbReference type="InterPro" id="IPR000182">
    <property type="entry name" value="GNAT_dom"/>
</dbReference>
<dbReference type="OrthoDB" id="5319888at2"/>
<dbReference type="GO" id="GO:0008080">
    <property type="term" value="F:N-acetyltransferase activity"/>
    <property type="evidence" value="ECO:0007669"/>
    <property type="project" value="InterPro"/>
</dbReference>
<keyword evidence="1" id="KW-0808">Transferase</keyword>
<evidence type="ECO:0000313" key="4">
    <source>
        <dbReference type="Proteomes" id="UP000054709"/>
    </source>
</evidence>
<name>A0A0W1AX48_9BACL</name>
<feature type="domain" description="N-acetyltransferase" evidence="2">
    <location>
        <begin position="7"/>
        <end position="214"/>
    </location>
</feature>
<organism evidence="3 4">
    <name type="scientific">Paenibacillus etheri</name>
    <dbReference type="NCBI Taxonomy" id="1306852"/>
    <lineage>
        <taxon>Bacteria</taxon>
        <taxon>Bacillati</taxon>
        <taxon>Bacillota</taxon>
        <taxon>Bacilli</taxon>
        <taxon>Bacillales</taxon>
        <taxon>Paenibacillaceae</taxon>
        <taxon>Paenibacillus</taxon>
    </lineage>
</organism>
<dbReference type="AlphaFoldDB" id="A0A0W1AX48"/>
<dbReference type="Gene3D" id="3.40.630.30">
    <property type="match status" value="1"/>
</dbReference>
<dbReference type="Proteomes" id="UP000054709">
    <property type="component" value="Unassembled WGS sequence"/>
</dbReference>
<dbReference type="InterPro" id="IPR050769">
    <property type="entry name" value="NAT_camello-type"/>
</dbReference>
<sequence length="226" mass="26154">MISLNKITITRYQEQDHRAVCSLLVDAFHGKFHSLIPLADDDITELLFGLWEHDQHLESSQQFVAKENGEVVGTLSLKWKSARSSDRSKIKPSHPSPISQLFKQFGYLNVCKLMAGLYFLNYQPRAKECYIEHLAVRSSHRNKGIGKQLLSWAIDCVNNHSEVNKLTLHVAENNKRAIHMYQQMDFGINQSNYSGIRHLLFKEANWLYMTRSLPLHPRSSINENKY</sequence>
<evidence type="ECO:0000256" key="1">
    <source>
        <dbReference type="ARBA" id="ARBA00022679"/>
    </source>
</evidence>
<reference evidence="3 4" key="1">
    <citation type="journal article" date="2015" name="Int. Biodeterior. Biodegradation">
        <title>Physiological and genetic screening methods for the isolation of methyl tert-butyl ether-degrading bacteria for bioremediation purposes.</title>
        <authorList>
            <person name="Guisado I.M."/>
            <person name="Purswani J."/>
            <person name="Gonzalez Lopez J."/>
            <person name="Pozo C."/>
        </authorList>
    </citation>
    <scope>NUCLEOTIDE SEQUENCE [LARGE SCALE GENOMIC DNA]</scope>
    <source>
        <strain evidence="3 4">SH7</strain>
    </source>
</reference>
<evidence type="ECO:0000259" key="2">
    <source>
        <dbReference type="PROSITE" id="PS51186"/>
    </source>
</evidence>
<dbReference type="EMBL" id="LCZJ02000025">
    <property type="protein sequence ID" value="KTD85900.1"/>
    <property type="molecule type" value="Genomic_DNA"/>
</dbReference>
<dbReference type="PROSITE" id="PS51186">
    <property type="entry name" value="GNAT"/>
    <property type="match status" value="1"/>
</dbReference>
<dbReference type="SUPFAM" id="SSF55729">
    <property type="entry name" value="Acyl-CoA N-acyltransferases (Nat)"/>
    <property type="match status" value="1"/>
</dbReference>